<keyword evidence="1" id="KW-0732">Signal</keyword>
<feature type="signal peptide" evidence="1">
    <location>
        <begin position="1"/>
        <end position="18"/>
    </location>
</feature>
<evidence type="ECO:0008006" key="4">
    <source>
        <dbReference type="Google" id="ProtNLM"/>
    </source>
</evidence>
<accession>A0A168NII8</accession>
<evidence type="ECO:0000256" key="1">
    <source>
        <dbReference type="SAM" id="SignalP"/>
    </source>
</evidence>
<keyword evidence="3" id="KW-1185">Reference proteome</keyword>
<sequence length="178" mass="19724">MFQLMMMLLGLLAPLSGAPMDENVSTISPSATVQNVIYQVSDKDHYYQSLTSIESFETVNDISLWDRKEDLINKKGKALQVIENPILGCSEYVYDEMTVGICDDVVSYVHVDAIVGTLRVNGTDITISKKGIDDTLGIPQFYSEDGEVYIRGQQAIKVYKDSLTGTIQGIDFFDESSS</sequence>
<dbReference type="Proteomes" id="UP000077355">
    <property type="component" value="Unassembled WGS sequence"/>
</dbReference>
<dbReference type="AlphaFoldDB" id="A0A168NII8"/>
<name>A0A168NII8_9BACL</name>
<comment type="caution">
    <text evidence="2">The sequence shown here is derived from an EMBL/GenBank/DDBJ whole genome shotgun (WGS) entry which is preliminary data.</text>
</comment>
<dbReference type="EMBL" id="LVJI01000016">
    <property type="protein sequence ID" value="OAB45826.1"/>
    <property type="molecule type" value="Genomic_DNA"/>
</dbReference>
<dbReference type="RefSeq" id="WP_068650226.1">
    <property type="nucleotide sequence ID" value="NZ_CP043611.1"/>
</dbReference>
<evidence type="ECO:0000313" key="3">
    <source>
        <dbReference type="Proteomes" id="UP000077355"/>
    </source>
</evidence>
<proteinExistence type="predicted"/>
<protein>
    <recommendedName>
        <fullName evidence="4">Organic solvent tolerance-like N-terminal domain-containing protein</fullName>
    </recommendedName>
</protein>
<organism evidence="2 3">
    <name type="scientific">Paenibacillus antarcticus</name>
    <dbReference type="NCBI Taxonomy" id="253703"/>
    <lineage>
        <taxon>Bacteria</taxon>
        <taxon>Bacillati</taxon>
        <taxon>Bacillota</taxon>
        <taxon>Bacilli</taxon>
        <taxon>Bacillales</taxon>
        <taxon>Paenibacillaceae</taxon>
        <taxon>Paenibacillus</taxon>
    </lineage>
</organism>
<evidence type="ECO:0000313" key="2">
    <source>
        <dbReference type="EMBL" id="OAB45826.1"/>
    </source>
</evidence>
<feature type="chain" id="PRO_5039112251" description="Organic solvent tolerance-like N-terminal domain-containing protein" evidence="1">
    <location>
        <begin position="19"/>
        <end position="178"/>
    </location>
</feature>
<dbReference type="OrthoDB" id="2654428at2"/>
<reference evidence="2 3" key="1">
    <citation type="submission" date="2016-03" db="EMBL/GenBank/DDBJ databases">
        <title>Draft genome sequence of Paenibacillus antarcticus CECT 5836.</title>
        <authorList>
            <person name="Shin S.-K."/>
            <person name="Yi H."/>
        </authorList>
    </citation>
    <scope>NUCLEOTIDE SEQUENCE [LARGE SCALE GENOMIC DNA]</scope>
    <source>
        <strain evidence="2 3">CECT 5836</strain>
    </source>
</reference>
<gene>
    <name evidence="2" type="ORF">PBAT_13070</name>
</gene>